<proteinExistence type="predicted"/>
<dbReference type="EMBL" id="JACHGK010000005">
    <property type="protein sequence ID" value="MBB6445371.1"/>
    <property type="molecule type" value="Genomic_DNA"/>
</dbReference>
<dbReference type="AlphaFoldDB" id="A0A7X0HTM6"/>
<dbReference type="RefSeq" id="WP_184525324.1">
    <property type="nucleotide sequence ID" value="NZ_JACHGK010000005.1"/>
</dbReference>
<evidence type="ECO:0000313" key="2">
    <source>
        <dbReference type="Proteomes" id="UP000531594"/>
    </source>
</evidence>
<reference evidence="1 2" key="1">
    <citation type="submission" date="2020-08" db="EMBL/GenBank/DDBJ databases">
        <title>Genomic Encyclopedia of Type Strains, Phase IV (KMG-IV): sequencing the most valuable type-strain genomes for metagenomic binning, comparative biology and taxonomic classification.</title>
        <authorList>
            <person name="Goeker M."/>
        </authorList>
    </citation>
    <scope>NUCLEOTIDE SEQUENCE [LARGE SCALE GENOMIC DNA]</scope>
    <source>
        <strain evidence="1 2">DSM 5391</strain>
    </source>
</reference>
<dbReference type="Proteomes" id="UP000531594">
    <property type="component" value="Unassembled WGS sequence"/>
</dbReference>
<accession>A0A7X0HTM6</accession>
<keyword evidence="2" id="KW-1185">Reference proteome</keyword>
<name>A0A7X0HTM6_9BACI</name>
<evidence type="ECO:0000313" key="1">
    <source>
        <dbReference type="EMBL" id="MBB6445371.1"/>
    </source>
</evidence>
<gene>
    <name evidence="1" type="ORF">HNR53_001989</name>
</gene>
<sequence length="75" mass="9131">MSECKLDHTHDDVRKKYESQLEFLPKEMHPLFEHFFASQHSQQVLNGLFHLLKKYDLVSDEEKEERNKKIIRLFT</sequence>
<comment type="caution">
    <text evidence="1">The sequence shown here is derived from an EMBL/GenBank/DDBJ whole genome shotgun (WGS) entry which is preliminary data.</text>
</comment>
<protein>
    <submittedName>
        <fullName evidence="1">Citrate synthase</fullName>
    </submittedName>
</protein>
<organism evidence="1 2">
    <name type="scientific">Bacillus benzoevorans</name>
    <dbReference type="NCBI Taxonomy" id="1456"/>
    <lineage>
        <taxon>Bacteria</taxon>
        <taxon>Bacillati</taxon>
        <taxon>Bacillota</taxon>
        <taxon>Bacilli</taxon>
        <taxon>Bacillales</taxon>
        <taxon>Bacillaceae</taxon>
        <taxon>Bacillus</taxon>
    </lineage>
</organism>